<protein>
    <submittedName>
        <fullName evidence="5">Uncharacterized protein</fullName>
    </submittedName>
</protein>
<dbReference type="PROSITE" id="PS01257">
    <property type="entry name" value="RIBOSOMAL_L10E"/>
    <property type="match status" value="1"/>
</dbReference>
<dbReference type="EMBL" id="RBNJ01014736">
    <property type="protein sequence ID" value="RUS24848.1"/>
    <property type="molecule type" value="Genomic_DNA"/>
</dbReference>
<dbReference type="Pfam" id="PF00252">
    <property type="entry name" value="Ribosomal_L16"/>
    <property type="match status" value="1"/>
</dbReference>
<dbReference type="InterPro" id="IPR016180">
    <property type="entry name" value="Ribosomal_uL16_dom"/>
</dbReference>
<keyword evidence="4" id="KW-1133">Transmembrane helix</keyword>
<evidence type="ECO:0000313" key="5">
    <source>
        <dbReference type="EMBL" id="RUS24848.1"/>
    </source>
</evidence>
<dbReference type="PANTHER" id="PTHR11726">
    <property type="entry name" value="60S RIBOSOMAL PROTEIN L10"/>
    <property type="match status" value="1"/>
</dbReference>
<keyword evidence="4" id="KW-0812">Transmembrane</keyword>
<dbReference type="Proteomes" id="UP000274822">
    <property type="component" value="Unassembled WGS sequence"/>
</dbReference>
<evidence type="ECO:0000256" key="1">
    <source>
        <dbReference type="ARBA" id="ARBA00008931"/>
    </source>
</evidence>
<proteinExistence type="inferred from homology"/>
<sequence>MRVRVHPFHVIRINKMLSCAGADRLQTGMRGAFGKPQGTVARVNIGQIIFSVRSKDTNKAVVIEVCGTSWVYLFCGIRGVILLIMMSRACQAMDLLDV</sequence>
<dbReference type="GO" id="GO:0005840">
    <property type="term" value="C:ribosome"/>
    <property type="evidence" value="ECO:0007669"/>
    <property type="project" value="UniProtKB-KW"/>
</dbReference>
<dbReference type="InterPro" id="IPR001197">
    <property type="entry name" value="Ribosomal_uL16_euk_arch"/>
</dbReference>
<evidence type="ECO:0000256" key="3">
    <source>
        <dbReference type="ARBA" id="ARBA00023274"/>
    </source>
</evidence>
<evidence type="ECO:0000313" key="6">
    <source>
        <dbReference type="Proteomes" id="UP000274822"/>
    </source>
</evidence>
<dbReference type="InterPro" id="IPR018255">
    <property type="entry name" value="Ribosomal_uL16_CS_euk_arc"/>
</dbReference>
<dbReference type="InterPro" id="IPR036920">
    <property type="entry name" value="Ribosomal_uL16_sf"/>
</dbReference>
<dbReference type="GO" id="GO:0006412">
    <property type="term" value="P:translation"/>
    <property type="evidence" value="ECO:0007669"/>
    <property type="project" value="InterPro"/>
</dbReference>
<evidence type="ECO:0000256" key="2">
    <source>
        <dbReference type="ARBA" id="ARBA00022980"/>
    </source>
</evidence>
<dbReference type="GO" id="GO:1990904">
    <property type="term" value="C:ribonucleoprotein complex"/>
    <property type="evidence" value="ECO:0007669"/>
    <property type="project" value="UniProtKB-KW"/>
</dbReference>
<name>A0A433Q4Z5_9FUNG</name>
<dbReference type="GO" id="GO:0003735">
    <property type="term" value="F:structural constituent of ribosome"/>
    <property type="evidence" value="ECO:0007669"/>
    <property type="project" value="InterPro"/>
</dbReference>
<reference evidence="5 6" key="1">
    <citation type="journal article" date="2018" name="New Phytol.">
        <title>Phylogenomics of Endogonaceae and evolution of mycorrhizas within Mucoromycota.</title>
        <authorList>
            <person name="Chang Y."/>
            <person name="Desiro A."/>
            <person name="Na H."/>
            <person name="Sandor L."/>
            <person name="Lipzen A."/>
            <person name="Clum A."/>
            <person name="Barry K."/>
            <person name="Grigoriev I.V."/>
            <person name="Martin F.M."/>
            <person name="Stajich J.E."/>
            <person name="Smith M.E."/>
            <person name="Bonito G."/>
            <person name="Spatafora J.W."/>
        </authorList>
    </citation>
    <scope>NUCLEOTIDE SEQUENCE [LARGE SCALE GENOMIC DNA]</scope>
    <source>
        <strain evidence="5 6">AD002</strain>
    </source>
</reference>
<comment type="caution">
    <text evidence="5">The sequence shown here is derived from an EMBL/GenBank/DDBJ whole genome shotgun (WGS) entry which is preliminary data.</text>
</comment>
<keyword evidence="3" id="KW-0687">Ribonucleoprotein</keyword>
<keyword evidence="4" id="KW-0472">Membrane</keyword>
<dbReference type="SUPFAM" id="SSF54686">
    <property type="entry name" value="Ribosomal protein L16p/L10e"/>
    <property type="match status" value="1"/>
</dbReference>
<evidence type="ECO:0000256" key="4">
    <source>
        <dbReference type="SAM" id="Phobius"/>
    </source>
</evidence>
<feature type="transmembrane region" description="Helical" evidence="4">
    <location>
        <begin position="60"/>
        <end position="85"/>
    </location>
</feature>
<dbReference type="AlphaFoldDB" id="A0A433Q4Z5"/>
<keyword evidence="2" id="KW-0689">Ribosomal protein</keyword>
<keyword evidence="6" id="KW-1185">Reference proteome</keyword>
<accession>A0A433Q4Z5</accession>
<dbReference type="Gene3D" id="3.90.1170.10">
    <property type="entry name" value="Ribosomal protein L10e/L16"/>
    <property type="match status" value="1"/>
</dbReference>
<comment type="similarity">
    <text evidence="1">Belongs to the universal ribosomal protein uL16 family.</text>
</comment>
<gene>
    <name evidence="5" type="ORF">BC938DRAFT_472993</name>
</gene>
<dbReference type="InterPro" id="IPR047873">
    <property type="entry name" value="Ribosomal_uL16"/>
</dbReference>
<organism evidence="5 6">
    <name type="scientific">Jimgerdemannia flammicorona</name>
    <dbReference type="NCBI Taxonomy" id="994334"/>
    <lineage>
        <taxon>Eukaryota</taxon>
        <taxon>Fungi</taxon>
        <taxon>Fungi incertae sedis</taxon>
        <taxon>Mucoromycota</taxon>
        <taxon>Mucoromycotina</taxon>
        <taxon>Endogonomycetes</taxon>
        <taxon>Endogonales</taxon>
        <taxon>Endogonaceae</taxon>
        <taxon>Jimgerdemannia</taxon>
    </lineage>
</organism>
<dbReference type="CDD" id="cd01433">
    <property type="entry name" value="Ribosomal_L16_L10e"/>
    <property type="match status" value="1"/>
</dbReference>